<dbReference type="OrthoDB" id="2998174at2759"/>
<dbReference type="STRING" id="1353009.A0A1Y2J3E9"/>
<dbReference type="Proteomes" id="UP000193067">
    <property type="component" value="Unassembled WGS sequence"/>
</dbReference>
<dbReference type="AlphaFoldDB" id="A0A1Y2J3E9"/>
<comment type="similarity">
    <text evidence="1">Belongs to the trichodiene synthase family.</text>
</comment>
<keyword evidence="4" id="KW-1185">Reference proteome</keyword>
<accession>A0A1Y2J3E9</accession>
<organism evidence="3 4">
    <name type="scientific">Trametes coccinea (strain BRFM310)</name>
    <name type="common">Pycnoporus coccineus</name>
    <dbReference type="NCBI Taxonomy" id="1353009"/>
    <lineage>
        <taxon>Eukaryota</taxon>
        <taxon>Fungi</taxon>
        <taxon>Dikarya</taxon>
        <taxon>Basidiomycota</taxon>
        <taxon>Agaricomycotina</taxon>
        <taxon>Agaricomycetes</taxon>
        <taxon>Polyporales</taxon>
        <taxon>Polyporaceae</taxon>
        <taxon>Trametes</taxon>
    </lineage>
</organism>
<dbReference type="SFLD" id="SFLDG01021">
    <property type="entry name" value="Trichodiene_Synthase_Like"/>
    <property type="match status" value="1"/>
</dbReference>
<dbReference type="GO" id="GO:0016838">
    <property type="term" value="F:carbon-oxygen lyase activity, acting on phosphates"/>
    <property type="evidence" value="ECO:0007669"/>
    <property type="project" value="InterPro"/>
</dbReference>
<evidence type="ECO:0000256" key="1">
    <source>
        <dbReference type="ARBA" id="ARBA00007946"/>
    </source>
</evidence>
<dbReference type="InterPro" id="IPR024652">
    <property type="entry name" value="Trichodiene_synth"/>
</dbReference>
<name>A0A1Y2J3E9_TRAC3</name>
<dbReference type="SFLD" id="SFLDS00005">
    <property type="entry name" value="Isoprenoid_Synthase_Type_I"/>
    <property type="match status" value="1"/>
</dbReference>
<evidence type="ECO:0000313" key="3">
    <source>
        <dbReference type="EMBL" id="OSD07403.1"/>
    </source>
</evidence>
<dbReference type="SUPFAM" id="SSF48576">
    <property type="entry name" value="Terpenoid synthases"/>
    <property type="match status" value="1"/>
</dbReference>
<evidence type="ECO:0000256" key="2">
    <source>
        <dbReference type="ARBA" id="ARBA00023239"/>
    </source>
</evidence>
<sequence length="302" mass="35397">MKHVWHDDSLEETKRILRHFLSALRYRAPLTPMNQKLRKEVTDEILSWEAGVSMQYVEALTDTCCTIAESAYRHTSYEHQLLIALYTTYCVYIDDLGHRDLDALGHFVKRFVARQDLRDIVLERFVRQFQDIYEYYPRLSADVINAKSIEAFIGMYIEFTAKEMVVAPGATMYPTFLRLKTGIGASYALFNFVKGWRDPSDNFYLQLVPEIEYFTDAINLSFYKELLAGETDNYIHLRASAEQKDPVVVLRELAEETLGTIRRVKDLTSSDPQMTEILHSYLMGYIEFHFRADRYRLEDLQM</sequence>
<reference evidence="3 4" key="1">
    <citation type="journal article" date="2015" name="Biotechnol. Biofuels">
        <title>Enhanced degradation of softwood versus hardwood by the white-rot fungus Pycnoporus coccineus.</title>
        <authorList>
            <person name="Couturier M."/>
            <person name="Navarro D."/>
            <person name="Chevret D."/>
            <person name="Henrissat B."/>
            <person name="Piumi F."/>
            <person name="Ruiz-Duenas F.J."/>
            <person name="Martinez A.T."/>
            <person name="Grigoriev I.V."/>
            <person name="Riley R."/>
            <person name="Lipzen A."/>
            <person name="Berrin J.G."/>
            <person name="Master E.R."/>
            <person name="Rosso M.N."/>
        </authorList>
    </citation>
    <scope>NUCLEOTIDE SEQUENCE [LARGE SCALE GENOMIC DNA]</scope>
    <source>
        <strain evidence="3 4">BRFM310</strain>
    </source>
</reference>
<gene>
    <name evidence="3" type="ORF">PYCCODRAFT_1359054</name>
</gene>
<keyword evidence="2" id="KW-0456">Lyase</keyword>
<evidence type="ECO:0000313" key="4">
    <source>
        <dbReference type="Proteomes" id="UP000193067"/>
    </source>
</evidence>
<dbReference type="EMBL" id="KZ084088">
    <property type="protein sequence ID" value="OSD07403.1"/>
    <property type="molecule type" value="Genomic_DNA"/>
</dbReference>
<dbReference type="Gene3D" id="1.10.600.10">
    <property type="entry name" value="Farnesyl Diphosphate Synthase"/>
    <property type="match status" value="1"/>
</dbReference>
<dbReference type="Pfam" id="PF06330">
    <property type="entry name" value="TRI5"/>
    <property type="match status" value="1"/>
</dbReference>
<protein>
    <submittedName>
        <fullName evidence="3">Terpenoid synthase</fullName>
    </submittedName>
</protein>
<dbReference type="InterPro" id="IPR008949">
    <property type="entry name" value="Isoprenoid_synthase_dom_sf"/>
</dbReference>
<proteinExistence type="inferred from homology"/>